<proteinExistence type="predicted"/>
<gene>
    <name evidence="1" type="ORF">Goshw_004007</name>
</gene>
<accession>A0A7J9MW91</accession>
<organism evidence="1 2">
    <name type="scientific">Gossypium schwendimanii</name>
    <name type="common">Cotton</name>
    <dbReference type="NCBI Taxonomy" id="34291"/>
    <lineage>
        <taxon>Eukaryota</taxon>
        <taxon>Viridiplantae</taxon>
        <taxon>Streptophyta</taxon>
        <taxon>Embryophyta</taxon>
        <taxon>Tracheophyta</taxon>
        <taxon>Spermatophyta</taxon>
        <taxon>Magnoliopsida</taxon>
        <taxon>eudicotyledons</taxon>
        <taxon>Gunneridae</taxon>
        <taxon>Pentapetalae</taxon>
        <taxon>rosids</taxon>
        <taxon>malvids</taxon>
        <taxon>Malvales</taxon>
        <taxon>Malvaceae</taxon>
        <taxon>Malvoideae</taxon>
        <taxon>Gossypium</taxon>
    </lineage>
</organism>
<sequence length="31" mass="3434">MAFDARYLTAAMPTTGCSEIELLEADTFDLH</sequence>
<reference evidence="1 2" key="1">
    <citation type="journal article" date="2019" name="Genome Biol. Evol.">
        <title>Insights into the evolution of the New World diploid cottons (Gossypium, subgenus Houzingenia) based on genome sequencing.</title>
        <authorList>
            <person name="Grover C.E."/>
            <person name="Arick M.A. 2nd"/>
            <person name="Thrash A."/>
            <person name="Conover J.L."/>
            <person name="Sanders W.S."/>
            <person name="Peterson D.G."/>
            <person name="Frelichowski J.E."/>
            <person name="Scheffler J.A."/>
            <person name="Scheffler B.E."/>
            <person name="Wendel J.F."/>
        </authorList>
    </citation>
    <scope>NUCLEOTIDE SEQUENCE [LARGE SCALE GENOMIC DNA]</scope>
    <source>
        <strain evidence="1">1</strain>
        <tissue evidence="1">Leaf</tissue>
    </source>
</reference>
<protein>
    <submittedName>
        <fullName evidence="1">Uncharacterized protein</fullName>
    </submittedName>
</protein>
<dbReference type="Proteomes" id="UP000593576">
    <property type="component" value="Unassembled WGS sequence"/>
</dbReference>
<name>A0A7J9MW91_GOSSC</name>
<dbReference type="EMBL" id="JABFAF010000036">
    <property type="protein sequence ID" value="MBA0875393.1"/>
    <property type="molecule type" value="Genomic_DNA"/>
</dbReference>
<keyword evidence="2" id="KW-1185">Reference proteome</keyword>
<evidence type="ECO:0000313" key="2">
    <source>
        <dbReference type="Proteomes" id="UP000593576"/>
    </source>
</evidence>
<dbReference type="AlphaFoldDB" id="A0A7J9MW91"/>
<comment type="caution">
    <text evidence="1">The sequence shown here is derived from an EMBL/GenBank/DDBJ whole genome shotgun (WGS) entry which is preliminary data.</text>
</comment>
<evidence type="ECO:0000313" key="1">
    <source>
        <dbReference type="EMBL" id="MBA0875393.1"/>
    </source>
</evidence>
<feature type="non-terminal residue" evidence="1">
    <location>
        <position position="31"/>
    </location>
</feature>